<organism evidence="1 2">
    <name type="scientific">Citrobacter bitternis</name>
    <dbReference type="NCBI Taxonomy" id="1585982"/>
    <lineage>
        <taxon>Bacteria</taxon>
        <taxon>Pseudomonadati</taxon>
        <taxon>Pseudomonadota</taxon>
        <taxon>Gammaproteobacteria</taxon>
        <taxon>Enterobacterales</taxon>
        <taxon>Enterobacteriaceae</taxon>
        <taxon>Citrobacter</taxon>
    </lineage>
</organism>
<evidence type="ECO:0000313" key="1">
    <source>
        <dbReference type="EMBL" id="MFC6122179.1"/>
    </source>
</evidence>
<proteinExistence type="predicted"/>
<accession>A0ABW1Q210</accession>
<reference evidence="2" key="1">
    <citation type="journal article" date="2019" name="Int. J. Syst. Evol. Microbiol.">
        <title>The Global Catalogue of Microorganisms (GCM) 10K type strain sequencing project: providing services to taxonomists for standard genome sequencing and annotation.</title>
        <authorList>
            <consortium name="The Broad Institute Genomics Platform"/>
            <consortium name="The Broad Institute Genome Sequencing Center for Infectious Disease"/>
            <person name="Wu L."/>
            <person name="Ma J."/>
        </authorList>
    </citation>
    <scope>NUCLEOTIDE SEQUENCE [LARGE SCALE GENOMIC DNA]</scope>
    <source>
        <strain evidence="2">JCM30009</strain>
    </source>
</reference>
<dbReference type="Proteomes" id="UP001596169">
    <property type="component" value="Unassembled WGS sequence"/>
</dbReference>
<sequence length="70" mass="7737">MASSNKKEIALEQALIAVLSAVKESNIDVDNLVKNANHVILNSAHKHNVVDDHDIRTYAIEIIKSFAEKV</sequence>
<protein>
    <recommendedName>
        <fullName evidence="3">Phage protein</fullName>
    </recommendedName>
</protein>
<gene>
    <name evidence="1" type="ORF">ACFPZP_14070</name>
</gene>
<evidence type="ECO:0008006" key="3">
    <source>
        <dbReference type="Google" id="ProtNLM"/>
    </source>
</evidence>
<keyword evidence="2" id="KW-1185">Reference proteome</keyword>
<evidence type="ECO:0000313" key="2">
    <source>
        <dbReference type="Proteomes" id="UP001596169"/>
    </source>
</evidence>
<name>A0ABW1Q210_9ENTR</name>
<dbReference type="EMBL" id="JBHSRG010000009">
    <property type="protein sequence ID" value="MFC6122179.1"/>
    <property type="molecule type" value="Genomic_DNA"/>
</dbReference>
<dbReference type="RefSeq" id="WP_378109038.1">
    <property type="nucleotide sequence ID" value="NZ_JBHSRG010000009.1"/>
</dbReference>
<comment type="caution">
    <text evidence="1">The sequence shown here is derived from an EMBL/GenBank/DDBJ whole genome shotgun (WGS) entry which is preliminary data.</text>
</comment>